<evidence type="ECO:0000313" key="1">
    <source>
        <dbReference type="EMBL" id="MBP2248932.1"/>
    </source>
</evidence>
<comment type="caution">
    <text evidence="1">The sequence shown here is derived from an EMBL/GenBank/DDBJ whole genome shotgun (WGS) entry which is preliminary data.</text>
</comment>
<dbReference type="Proteomes" id="UP000810207">
    <property type="component" value="Unassembled WGS sequence"/>
</dbReference>
<sequence length="72" mass="7719">MNIGGIRYPGSILRNTESKPKSSSALDMDLILDQAQGYTSPASFLIVTLKGRICIGIHRCTAGYLPSACMNT</sequence>
<dbReference type="EMBL" id="JAGIKV010000030">
    <property type="protein sequence ID" value="MBP2248932.1"/>
    <property type="molecule type" value="Genomic_DNA"/>
</dbReference>
<organism evidence="1 2">
    <name type="scientific">Paenibacillus xylanexedens</name>
    <dbReference type="NCBI Taxonomy" id="528191"/>
    <lineage>
        <taxon>Bacteria</taxon>
        <taxon>Bacillati</taxon>
        <taxon>Bacillota</taxon>
        <taxon>Bacilli</taxon>
        <taxon>Bacillales</taxon>
        <taxon>Paenibacillaceae</taxon>
        <taxon>Paenibacillus</taxon>
    </lineage>
</organism>
<gene>
    <name evidence="1" type="ORF">J2Z28_005626</name>
</gene>
<proteinExistence type="predicted"/>
<reference evidence="1 2" key="1">
    <citation type="submission" date="2021-03" db="EMBL/GenBank/DDBJ databases">
        <title>Genomic Encyclopedia of Type Strains, Phase IV (KMG-IV): sequencing the most valuable type-strain genomes for metagenomic binning, comparative biology and taxonomic classification.</title>
        <authorList>
            <person name="Goeker M."/>
        </authorList>
    </citation>
    <scope>NUCLEOTIDE SEQUENCE [LARGE SCALE GENOMIC DNA]</scope>
    <source>
        <strain evidence="1 2">DSM 21292</strain>
    </source>
</reference>
<name>A0ABS4S1C8_PAEXY</name>
<protein>
    <submittedName>
        <fullName evidence="1">Uncharacterized protein</fullName>
    </submittedName>
</protein>
<accession>A0ABS4S1C8</accession>
<keyword evidence="2" id="KW-1185">Reference proteome</keyword>
<evidence type="ECO:0000313" key="2">
    <source>
        <dbReference type="Proteomes" id="UP000810207"/>
    </source>
</evidence>